<reference evidence="1 2" key="1">
    <citation type="submission" date="2016-01" db="EMBL/GenBank/DDBJ databases">
        <title>Genome Sequences of Twelve Sporeforming Bacillus Species Isolated from Foods.</title>
        <authorList>
            <person name="Berendsen E.M."/>
            <person name="Wells-Bennik M.H."/>
            <person name="Krawcyk A.O."/>
            <person name="De Jong A."/>
            <person name="Holsappel S."/>
            <person name="Eijlander R.T."/>
            <person name="Kuipers O.P."/>
        </authorList>
    </citation>
    <scope>NUCLEOTIDE SEQUENCE [LARGE SCALE GENOMIC DNA]</scope>
    <source>
        <strain evidence="1 2">B4099</strain>
    </source>
</reference>
<protein>
    <submittedName>
        <fullName evidence="1">Uncharacterized protein</fullName>
    </submittedName>
</protein>
<dbReference type="EMBL" id="LQYI01000195">
    <property type="protein sequence ID" value="KYC58941.1"/>
    <property type="molecule type" value="Genomic_DNA"/>
</dbReference>
<name>A0A150JPC3_HEYCO</name>
<evidence type="ECO:0000313" key="2">
    <source>
        <dbReference type="Proteomes" id="UP000075304"/>
    </source>
</evidence>
<dbReference type="PATRIC" id="fig|1398.25.peg.2347"/>
<accession>A0A150JPC3</accession>
<comment type="caution">
    <text evidence="1">The sequence shown here is derived from an EMBL/GenBank/DDBJ whole genome shotgun (WGS) entry which is preliminary data.</text>
</comment>
<sequence length="46" mass="5354">MREIHVPFLTKSLQTAGKHAKLYTCADFGRQILAEMDLFFQEINLQ</sequence>
<proteinExistence type="predicted"/>
<organism evidence="1 2">
    <name type="scientific">Heyndrickxia coagulans</name>
    <name type="common">Weizmannia coagulans</name>
    <dbReference type="NCBI Taxonomy" id="1398"/>
    <lineage>
        <taxon>Bacteria</taxon>
        <taxon>Bacillati</taxon>
        <taxon>Bacillota</taxon>
        <taxon>Bacilli</taxon>
        <taxon>Bacillales</taxon>
        <taxon>Bacillaceae</taxon>
        <taxon>Heyndrickxia</taxon>
    </lineage>
</organism>
<dbReference type="Proteomes" id="UP000075304">
    <property type="component" value="Unassembled WGS sequence"/>
</dbReference>
<evidence type="ECO:0000313" key="1">
    <source>
        <dbReference type="EMBL" id="KYC58941.1"/>
    </source>
</evidence>
<dbReference type="AlphaFoldDB" id="A0A150JPC3"/>
<gene>
    <name evidence="1" type="ORF">B4099_2557</name>
</gene>